<dbReference type="RefSeq" id="XP_046015010.1">
    <property type="nucleotide sequence ID" value="XM_046161791.1"/>
</dbReference>
<evidence type="ECO:0000313" key="2">
    <source>
        <dbReference type="EMBL" id="KAH7034917.1"/>
    </source>
</evidence>
<dbReference type="EMBL" id="JAGTJQ010000003">
    <property type="protein sequence ID" value="KAH7034917.1"/>
    <property type="molecule type" value="Genomic_DNA"/>
</dbReference>
<organism evidence="2 3">
    <name type="scientific">Microdochium trichocladiopsis</name>
    <dbReference type="NCBI Taxonomy" id="1682393"/>
    <lineage>
        <taxon>Eukaryota</taxon>
        <taxon>Fungi</taxon>
        <taxon>Dikarya</taxon>
        <taxon>Ascomycota</taxon>
        <taxon>Pezizomycotina</taxon>
        <taxon>Sordariomycetes</taxon>
        <taxon>Xylariomycetidae</taxon>
        <taxon>Xylariales</taxon>
        <taxon>Microdochiaceae</taxon>
        <taxon>Microdochium</taxon>
    </lineage>
</organism>
<sequence>MYKALQRSVERHLVRGCVATHKCGRIAWAAARSRNLGGSHGARAARQSGASGQRQAYTPAQNPLASSLKWTIEHYDVDGALCQEAHDSRMAIGNPALPQFWEVTLRVLHNTVAVLPGWLETQPLAAEYSWRSRRTGSHAAIPRATRAALSWQPLTPQGSARIELAGAAASLLGSSTWDADLCAAMGPIIAIGDRTNNAYRASLSIAHGNTAFLGSGLQYGVMGMT</sequence>
<dbReference type="GeneID" id="70191337"/>
<dbReference type="AlphaFoldDB" id="A0A9P8YDJ6"/>
<name>A0A9P8YDJ6_9PEZI</name>
<dbReference type="Proteomes" id="UP000756346">
    <property type="component" value="Unassembled WGS sequence"/>
</dbReference>
<accession>A0A9P8YDJ6</accession>
<proteinExistence type="predicted"/>
<keyword evidence="3" id="KW-1185">Reference proteome</keyword>
<evidence type="ECO:0000313" key="3">
    <source>
        <dbReference type="Proteomes" id="UP000756346"/>
    </source>
</evidence>
<feature type="compositionally biased region" description="Low complexity" evidence="1">
    <location>
        <begin position="41"/>
        <end position="56"/>
    </location>
</feature>
<evidence type="ECO:0000256" key="1">
    <source>
        <dbReference type="SAM" id="MobiDB-lite"/>
    </source>
</evidence>
<protein>
    <submittedName>
        <fullName evidence="2">Uncharacterized protein</fullName>
    </submittedName>
</protein>
<comment type="caution">
    <text evidence="2">The sequence shown here is derived from an EMBL/GenBank/DDBJ whole genome shotgun (WGS) entry which is preliminary data.</text>
</comment>
<reference evidence="2" key="1">
    <citation type="journal article" date="2021" name="Nat. Commun.">
        <title>Genetic determinants of endophytism in the Arabidopsis root mycobiome.</title>
        <authorList>
            <person name="Mesny F."/>
            <person name="Miyauchi S."/>
            <person name="Thiergart T."/>
            <person name="Pickel B."/>
            <person name="Atanasova L."/>
            <person name="Karlsson M."/>
            <person name="Huettel B."/>
            <person name="Barry K.W."/>
            <person name="Haridas S."/>
            <person name="Chen C."/>
            <person name="Bauer D."/>
            <person name="Andreopoulos W."/>
            <person name="Pangilinan J."/>
            <person name="LaButti K."/>
            <person name="Riley R."/>
            <person name="Lipzen A."/>
            <person name="Clum A."/>
            <person name="Drula E."/>
            <person name="Henrissat B."/>
            <person name="Kohler A."/>
            <person name="Grigoriev I.V."/>
            <person name="Martin F.M."/>
            <person name="Hacquard S."/>
        </authorList>
    </citation>
    <scope>NUCLEOTIDE SEQUENCE</scope>
    <source>
        <strain evidence="2">MPI-CAGE-CH-0230</strain>
    </source>
</reference>
<feature type="region of interest" description="Disordered" evidence="1">
    <location>
        <begin position="38"/>
        <end position="60"/>
    </location>
</feature>
<gene>
    <name evidence="2" type="ORF">B0I36DRAFT_405457</name>
</gene>